<dbReference type="Pfam" id="PF13370">
    <property type="entry name" value="Fer4_13"/>
    <property type="match status" value="1"/>
</dbReference>
<evidence type="ECO:0000313" key="9">
    <source>
        <dbReference type="Proteomes" id="UP000429644"/>
    </source>
</evidence>
<dbReference type="AlphaFoldDB" id="A0A7J9V0M0"/>
<comment type="cofactor">
    <cofactor evidence="1">
        <name>[3Fe-4S] cluster</name>
        <dbReference type="ChEBI" id="CHEBI:21137"/>
    </cofactor>
</comment>
<keyword evidence="2" id="KW-0813">Transport</keyword>
<name>A0A7J9V0M0_9MICO</name>
<reference evidence="8 9" key="1">
    <citation type="submission" date="2019-10" db="EMBL/GenBank/DDBJ databases">
        <title>Georgenia wutianyii sp. nov. and Georgenia yuyongxinii sp. nov. isolated from plateau pika (Ochotona curzoniae) in the Qinghai-Tibet plateau of China.</title>
        <authorList>
            <person name="Tian Z."/>
        </authorList>
    </citation>
    <scope>NUCLEOTIDE SEQUENCE [LARGE SCALE GENOMIC DNA]</scope>
    <source>
        <strain evidence="8 9">JCM 15130</strain>
    </source>
</reference>
<evidence type="ECO:0000256" key="1">
    <source>
        <dbReference type="ARBA" id="ARBA00001927"/>
    </source>
</evidence>
<evidence type="ECO:0000256" key="5">
    <source>
        <dbReference type="ARBA" id="ARBA00023004"/>
    </source>
</evidence>
<evidence type="ECO:0000256" key="3">
    <source>
        <dbReference type="ARBA" id="ARBA00022723"/>
    </source>
</evidence>
<keyword evidence="6" id="KW-0411">Iron-sulfur</keyword>
<keyword evidence="9" id="KW-1185">Reference proteome</keyword>
<sequence length="69" mass="7422">MAVHLDTSKCRAYGICVGILPDVFDLPKGSPVAVLRRDVADGEDLEDLEEAVVNCPAQAISLSRPEEAR</sequence>
<dbReference type="Gene3D" id="3.30.70.20">
    <property type="match status" value="1"/>
</dbReference>
<dbReference type="Proteomes" id="UP000429644">
    <property type="component" value="Unassembled WGS sequence"/>
</dbReference>
<gene>
    <name evidence="8" type="ORF">GB882_12625</name>
</gene>
<keyword evidence="5" id="KW-0408">Iron</keyword>
<evidence type="ECO:0000256" key="7">
    <source>
        <dbReference type="ARBA" id="ARBA00023291"/>
    </source>
</evidence>
<dbReference type="PANTHER" id="PTHR36923:SF3">
    <property type="entry name" value="FERREDOXIN"/>
    <property type="match status" value="1"/>
</dbReference>
<dbReference type="InterPro" id="IPR051269">
    <property type="entry name" value="Fe-S_cluster_ET"/>
</dbReference>
<organism evidence="8 9">
    <name type="scientific">Georgenia ruanii</name>
    <dbReference type="NCBI Taxonomy" id="348442"/>
    <lineage>
        <taxon>Bacteria</taxon>
        <taxon>Bacillati</taxon>
        <taxon>Actinomycetota</taxon>
        <taxon>Actinomycetes</taxon>
        <taxon>Micrococcales</taxon>
        <taxon>Bogoriellaceae</taxon>
        <taxon>Georgenia</taxon>
    </lineage>
</organism>
<keyword evidence="7" id="KW-0003">3Fe-4S</keyword>
<dbReference type="OrthoDB" id="4741951at2"/>
<dbReference type="SUPFAM" id="SSF54862">
    <property type="entry name" value="4Fe-4S ferredoxins"/>
    <property type="match status" value="1"/>
</dbReference>
<dbReference type="GO" id="GO:0046872">
    <property type="term" value="F:metal ion binding"/>
    <property type="evidence" value="ECO:0007669"/>
    <property type="project" value="UniProtKB-KW"/>
</dbReference>
<evidence type="ECO:0000313" key="8">
    <source>
        <dbReference type="EMBL" id="MPV89514.1"/>
    </source>
</evidence>
<evidence type="ECO:0000256" key="2">
    <source>
        <dbReference type="ARBA" id="ARBA00022448"/>
    </source>
</evidence>
<accession>A0A7J9V0M0</accession>
<dbReference type="PANTHER" id="PTHR36923">
    <property type="entry name" value="FERREDOXIN"/>
    <property type="match status" value="1"/>
</dbReference>
<dbReference type="GO" id="GO:0051538">
    <property type="term" value="F:3 iron, 4 sulfur cluster binding"/>
    <property type="evidence" value="ECO:0007669"/>
    <property type="project" value="UniProtKB-KW"/>
</dbReference>
<dbReference type="EMBL" id="WHPD01002721">
    <property type="protein sequence ID" value="MPV89514.1"/>
    <property type="molecule type" value="Genomic_DNA"/>
</dbReference>
<proteinExistence type="predicted"/>
<evidence type="ECO:0000256" key="6">
    <source>
        <dbReference type="ARBA" id="ARBA00023014"/>
    </source>
</evidence>
<protein>
    <submittedName>
        <fullName evidence="8">Ferredoxin</fullName>
    </submittedName>
</protein>
<keyword evidence="3" id="KW-0479">Metal-binding</keyword>
<comment type="caution">
    <text evidence="8">The sequence shown here is derived from an EMBL/GenBank/DDBJ whole genome shotgun (WGS) entry which is preliminary data.</text>
</comment>
<keyword evidence="4" id="KW-0249">Electron transport</keyword>
<evidence type="ECO:0000256" key="4">
    <source>
        <dbReference type="ARBA" id="ARBA00022982"/>
    </source>
</evidence>